<feature type="transmembrane region" description="Helical" evidence="1">
    <location>
        <begin position="150"/>
        <end position="167"/>
    </location>
</feature>
<evidence type="ECO:0000313" key="3">
    <source>
        <dbReference type="EMBL" id="CUV21576.1"/>
    </source>
</evidence>
<proteinExistence type="predicted"/>
<dbReference type="AlphaFoldDB" id="A0A0S4VU00"/>
<dbReference type="EMBL" id="LN899821">
    <property type="protein sequence ID" value="CUV20009.1"/>
    <property type="molecule type" value="Genomic_DNA"/>
</dbReference>
<accession>A0A0S4VU00</accession>
<dbReference type="EMBL" id="LN899822">
    <property type="protein sequence ID" value="CUV59844.1"/>
    <property type="molecule type" value="Genomic_DNA"/>
</dbReference>
<reference evidence="6" key="1">
    <citation type="submission" date="2015-10" db="EMBL/GenBank/DDBJ databases">
        <authorList>
            <person name="Gilbert D.G."/>
        </authorList>
    </citation>
    <scope>NUCLEOTIDE SEQUENCE</scope>
    <source>
        <strain evidence="6">Phyl III-seqv23</strain>
    </source>
</reference>
<dbReference type="EMBL" id="LN899826">
    <property type="protein sequence ID" value="CUV37915.1"/>
    <property type="molecule type" value="Genomic_DNA"/>
</dbReference>
<dbReference type="EMBL" id="LN899823">
    <property type="protein sequence ID" value="CUV21576.1"/>
    <property type="molecule type" value="Genomic_DNA"/>
</dbReference>
<evidence type="ECO:0008006" key="8">
    <source>
        <dbReference type="Google" id="ProtNLM"/>
    </source>
</evidence>
<evidence type="ECO:0000313" key="2">
    <source>
        <dbReference type="EMBL" id="CUV20009.1"/>
    </source>
</evidence>
<dbReference type="EMBL" id="LN899824">
    <property type="protein sequence ID" value="CUV28249.1"/>
    <property type="molecule type" value="Genomic_DNA"/>
</dbReference>
<feature type="transmembrane region" description="Helical" evidence="1">
    <location>
        <begin position="173"/>
        <end position="197"/>
    </location>
</feature>
<protein>
    <recommendedName>
        <fullName evidence="8">Transmembrane protein</fullName>
    </recommendedName>
</protein>
<feature type="transmembrane region" description="Helical" evidence="1">
    <location>
        <begin position="280"/>
        <end position="299"/>
    </location>
</feature>
<feature type="transmembrane region" description="Helical" evidence="1">
    <location>
        <begin position="363"/>
        <end position="381"/>
    </location>
</feature>
<keyword evidence="1" id="KW-1133">Transmembrane helix</keyword>
<feature type="transmembrane region" description="Helical" evidence="1">
    <location>
        <begin position="122"/>
        <end position="143"/>
    </location>
</feature>
<keyword evidence="1" id="KW-0812">Transmembrane</keyword>
<feature type="transmembrane region" description="Helical" evidence="1">
    <location>
        <begin position="98"/>
        <end position="116"/>
    </location>
</feature>
<dbReference type="EMBL" id="LN899825">
    <property type="protein sequence ID" value="CUV36816.1"/>
    <property type="molecule type" value="Genomic_DNA"/>
</dbReference>
<name>A0A0S4VU00_RALSL</name>
<evidence type="ECO:0000313" key="6">
    <source>
        <dbReference type="EMBL" id="CUV37915.1"/>
    </source>
</evidence>
<keyword evidence="1" id="KW-0472">Membrane</keyword>
<gene>
    <name evidence="2" type="ORF">PSS4_v1_1290057</name>
    <name evidence="7" type="ORF">RD1301_v1_590002</name>
    <name evidence="3" type="ORF">RUN1744_v1_40031</name>
    <name evidence="4" type="ORF">RUN1985_v1_190043</name>
    <name evidence="5" type="ORF">TD1301_v1_2480006</name>
    <name evidence="6" type="ORF">TF3108_v1_50036</name>
</gene>
<sequence length="429" mass="47430">MHPNAVTAGAEKPRPILDDYRALLLGMLFIGLLLWRSPNLFLHPRFWAEEGQFYYNTLKTGVSPLTLVIRGNYQFITNLICYLAILVPTEWAAHVTTYSSLLVPLWCVILFSRFSIENGWPLTRSAMAVAIFALCAQGYEVYLTSTNVQWLCAVSLLFICITSWDNLRGLRGALLYAWVVVCALSGVPSAIMAPVLLIRGKVSRSATHFRVGLILAVGAAIQATIIILHPHPDRLLSPTAVTMTEPWLLQTVASPIFSGGGSEEFLVFFLLWLERNAALALAYIVLSSIAVFVLVASYREAKEKTIVIVLALVWILVPSIQVLGALGDTHKLISGWAHGRYFFIGVVCFVTLLGIAANRASPIVRLPALMLLLTALCTGLYQTRHGAWRTYMLDGPSWSDQVAACGDRRPCLVQAWPAGPDWTFMLQRK</sequence>
<feature type="transmembrane region" description="Helical" evidence="1">
    <location>
        <begin position="209"/>
        <end position="228"/>
    </location>
</feature>
<evidence type="ECO:0000313" key="7">
    <source>
        <dbReference type="EMBL" id="CUV59844.1"/>
    </source>
</evidence>
<feature type="transmembrane region" description="Helical" evidence="1">
    <location>
        <begin position="20"/>
        <end position="37"/>
    </location>
</feature>
<feature type="transmembrane region" description="Helical" evidence="1">
    <location>
        <begin position="339"/>
        <end position="357"/>
    </location>
</feature>
<organism evidence="6">
    <name type="scientific">Ralstonia solanacearum</name>
    <name type="common">Pseudomonas solanacearum</name>
    <dbReference type="NCBI Taxonomy" id="305"/>
    <lineage>
        <taxon>Bacteria</taxon>
        <taxon>Pseudomonadati</taxon>
        <taxon>Pseudomonadota</taxon>
        <taxon>Betaproteobacteria</taxon>
        <taxon>Burkholderiales</taxon>
        <taxon>Burkholderiaceae</taxon>
        <taxon>Ralstonia</taxon>
        <taxon>Ralstonia solanacearum species complex</taxon>
    </lineage>
</organism>
<feature type="transmembrane region" description="Helical" evidence="1">
    <location>
        <begin position="305"/>
        <end position="327"/>
    </location>
</feature>
<feature type="transmembrane region" description="Helical" evidence="1">
    <location>
        <begin position="73"/>
        <end position="91"/>
    </location>
</feature>
<evidence type="ECO:0000313" key="4">
    <source>
        <dbReference type="EMBL" id="CUV28249.1"/>
    </source>
</evidence>
<evidence type="ECO:0000256" key="1">
    <source>
        <dbReference type="SAM" id="Phobius"/>
    </source>
</evidence>
<evidence type="ECO:0000313" key="5">
    <source>
        <dbReference type="EMBL" id="CUV36816.1"/>
    </source>
</evidence>